<comment type="similarity">
    <text evidence="2">Belongs to the kiwellin family.</text>
</comment>
<reference evidence="5 6" key="1">
    <citation type="submission" date="2015-01" db="EMBL/GenBank/DDBJ databases">
        <title>Genome of allotetraploid Gossypium barbadense reveals genomic plasticity and fiber elongation in cotton evolution.</title>
        <authorList>
            <person name="Chen X."/>
            <person name="Liu X."/>
            <person name="Zhao B."/>
            <person name="Zheng H."/>
            <person name="Hu Y."/>
            <person name="Lu G."/>
            <person name="Yang C."/>
            <person name="Chen J."/>
            <person name="Shan C."/>
            <person name="Zhang L."/>
            <person name="Zhou Y."/>
            <person name="Wang L."/>
            <person name="Guo W."/>
            <person name="Bai Y."/>
            <person name="Ruan J."/>
            <person name="Shangguan X."/>
            <person name="Mao Y."/>
            <person name="Jiang J."/>
            <person name="Zhu Y."/>
            <person name="Lei J."/>
            <person name="Kang H."/>
            <person name="Chen S."/>
            <person name="He X."/>
            <person name="Wang R."/>
            <person name="Wang Y."/>
            <person name="Chen J."/>
            <person name="Wang L."/>
            <person name="Yu S."/>
            <person name="Wang B."/>
            <person name="Wei J."/>
            <person name="Song S."/>
            <person name="Lu X."/>
            <person name="Gao Z."/>
            <person name="Gu W."/>
            <person name="Deng X."/>
            <person name="Ma D."/>
            <person name="Wang S."/>
            <person name="Liang W."/>
            <person name="Fang L."/>
            <person name="Cai C."/>
            <person name="Zhu X."/>
            <person name="Zhou B."/>
            <person name="Zhang Y."/>
            <person name="Chen Z."/>
            <person name="Xu S."/>
            <person name="Zhu R."/>
            <person name="Wang S."/>
            <person name="Zhang T."/>
            <person name="Zhao G."/>
        </authorList>
    </citation>
    <scope>NUCLEOTIDE SEQUENCE [LARGE SCALE GENOMIC DNA]</scope>
    <source>
        <strain evidence="6">cv. Xinhai21</strain>
        <tissue evidence="5">Leaf</tissue>
    </source>
</reference>
<protein>
    <recommendedName>
        <fullName evidence="7">Expansin-like EG45 domain-containing protein</fullName>
    </recommendedName>
</protein>
<keyword evidence="3" id="KW-0964">Secreted</keyword>
<dbReference type="OrthoDB" id="406505at2759"/>
<dbReference type="Pfam" id="PF24300">
    <property type="entry name" value="KWL1"/>
    <property type="match status" value="1"/>
</dbReference>
<proteinExistence type="inferred from homology"/>
<dbReference type="PANTHER" id="PTHR33191:SF9">
    <property type="entry name" value="RIPENING-RELATED PROTEIN 2-RELATED"/>
    <property type="match status" value="1"/>
</dbReference>
<gene>
    <name evidence="5" type="ORF">GOBAR_AA22341</name>
</gene>
<dbReference type="Gene3D" id="2.40.40.10">
    <property type="entry name" value="RlpA-like domain"/>
    <property type="match status" value="1"/>
</dbReference>
<dbReference type="InterPro" id="IPR036908">
    <property type="entry name" value="RlpA-like_sf"/>
</dbReference>
<evidence type="ECO:0000256" key="3">
    <source>
        <dbReference type="ARBA" id="ARBA00022525"/>
    </source>
</evidence>
<accession>A0A2P5X4R2</accession>
<evidence type="ECO:0000256" key="4">
    <source>
        <dbReference type="ARBA" id="ARBA00022729"/>
    </source>
</evidence>
<dbReference type="AlphaFoldDB" id="A0A2P5X4R2"/>
<dbReference type="InterPro" id="IPR039271">
    <property type="entry name" value="Kiwellin-like"/>
</dbReference>
<evidence type="ECO:0008006" key="7">
    <source>
        <dbReference type="Google" id="ProtNLM"/>
    </source>
</evidence>
<dbReference type="PANTHER" id="PTHR33191">
    <property type="entry name" value="RIPENING-RELATED PROTEIN 2-RELATED"/>
    <property type="match status" value="1"/>
</dbReference>
<evidence type="ECO:0000256" key="2">
    <source>
        <dbReference type="ARBA" id="ARBA00005592"/>
    </source>
</evidence>
<sequence length="72" mass="7776">MAPINKQAHLNIPNIQCGFGGGPSVCDEQYHSNSERIVALSTRWYNGGSRCEKMIRIKASNGKSVTAKVVGV</sequence>
<organism evidence="5 6">
    <name type="scientific">Gossypium barbadense</name>
    <name type="common">Sea Island cotton</name>
    <name type="synonym">Hibiscus barbadensis</name>
    <dbReference type="NCBI Taxonomy" id="3634"/>
    <lineage>
        <taxon>Eukaryota</taxon>
        <taxon>Viridiplantae</taxon>
        <taxon>Streptophyta</taxon>
        <taxon>Embryophyta</taxon>
        <taxon>Tracheophyta</taxon>
        <taxon>Spermatophyta</taxon>
        <taxon>Magnoliopsida</taxon>
        <taxon>eudicotyledons</taxon>
        <taxon>Gunneridae</taxon>
        <taxon>Pentapetalae</taxon>
        <taxon>rosids</taxon>
        <taxon>malvids</taxon>
        <taxon>Malvales</taxon>
        <taxon>Malvaceae</taxon>
        <taxon>Malvoideae</taxon>
        <taxon>Gossypium</taxon>
    </lineage>
</organism>
<dbReference type="Proteomes" id="UP000239757">
    <property type="component" value="Unassembled WGS sequence"/>
</dbReference>
<dbReference type="SUPFAM" id="SSF50685">
    <property type="entry name" value="Barwin-like endoglucanases"/>
    <property type="match status" value="1"/>
</dbReference>
<comment type="subcellular location">
    <subcellularLocation>
        <location evidence="1">Secreted</location>
    </subcellularLocation>
</comment>
<dbReference type="GO" id="GO:0005576">
    <property type="term" value="C:extracellular region"/>
    <property type="evidence" value="ECO:0007669"/>
    <property type="project" value="UniProtKB-SubCell"/>
</dbReference>
<evidence type="ECO:0000313" key="5">
    <source>
        <dbReference type="EMBL" id="PPR98320.1"/>
    </source>
</evidence>
<evidence type="ECO:0000313" key="6">
    <source>
        <dbReference type="Proteomes" id="UP000239757"/>
    </source>
</evidence>
<name>A0A2P5X4R2_GOSBA</name>
<keyword evidence="4" id="KW-0732">Signal</keyword>
<dbReference type="EMBL" id="KZ665665">
    <property type="protein sequence ID" value="PPR98320.1"/>
    <property type="molecule type" value="Genomic_DNA"/>
</dbReference>
<evidence type="ECO:0000256" key="1">
    <source>
        <dbReference type="ARBA" id="ARBA00004613"/>
    </source>
</evidence>